<evidence type="ECO:0000313" key="2">
    <source>
        <dbReference type="EMBL" id="MCE7001247.1"/>
    </source>
</evidence>
<name>A0ABS8Z199_9PSEU</name>
<dbReference type="RefSeq" id="WP_233722331.1">
    <property type="nucleotide sequence ID" value="NZ_JAJVCN010000001.1"/>
</dbReference>
<keyword evidence="3" id="KW-1185">Reference proteome</keyword>
<reference evidence="2 3" key="1">
    <citation type="submission" date="2021-12" db="EMBL/GenBank/DDBJ databases">
        <title>Genome sequence of Kibdelosporangium philippinense ATCC 49844.</title>
        <authorList>
            <person name="Fedorov E.A."/>
            <person name="Omeragic M."/>
            <person name="Shalygina K.F."/>
            <person name="Maclea K.S."/>
        </authorList>
    </citation>
    <scope>NUCLEOTIDE SEQUENCE [LARGE SCALE GENOMIC DNA]</scope>
    <source>
        <strain evidence="2 3">ATCC 49844</strain>
    </source>
</reference>
<evidence type="ECO:0000256" key="1">
    <source>
        <dbReference type="SAM" id="Phobius"/>
    </source>
</evidence>
<dbReference type="EMBL" id="JAJVCN010000001">
    <property type="protein sequence ID" value="MCE7001247.1"/>
    <property type="molecule type" value="Genomic_DNA"/>
</dbReference>
<organism evidence="2 3">
    <name type="scientific">Kibdelosporangium philippinense</name>
    <dbReference type="NCBI Taxonomy" id="211113"/>
    <lineage>
        <taxon>Bacteria</taxon>
        <taxon>Bacillati</taxon>
        <taxon>Actinomycetota</taxon>
        <taxon>Actinomycetes</taxon>
        <taxon>Pseudonocardiales</taxon>
        <taxon>Pseudonocardiaceae</taxon>
        <taxon>Kibdelosporangium</taxon>
    </lineage>
</organism>
<keyword evidence="1" id="KW-0472">Membrane</keyword>
<feature type="transmembrane region" description="Helical" evidence="1">
    <location>
        <begin position="29"/>
        <end position="55"/>
    </location>
</feature>
<sequence>MTRGLVVGALMMAAFVVTAEPVIAVFATIPVLLWCLRLARSARIGLIIGLVLLALAA</sequence>
<gene>
    <name evidence="2" type="ORF">LWC34_00090</name>
</gene>
<dbReference type="Proteomes" id="UP001521150">
    <property type="component" value="Unassembled WGS sequence"/>
</dbReference>
<proteinExistence type="predicted"/>
<keyword evidence="1" id="KW-1133">Transmembrane helix</keyword>
<accession>A0ABS8Z199</accession>
<keyword evidence="1" id="KW-0812">Transmembrane</keyword>
<protein>
    <submittedName>
        <fullName evidence="2">Uncharacterized protein</fullName>
    </submittedName>
</protein>
<comment type="caution">
    <text evidence="2">The sequence shown here is derived from an EMBL/GenBank/DDBJ whole genome shotgun (WGS) entry which is preliminary data.</text>
</comment>
<evidence type="ECO:0000313" key="3">
    <source>
        <dbReference type="Proteomes" id="UP001521150"/>
    </source>
</evidence>